<reference evidence="1 2" key="1">
    <citation type="journal article" date="2011" name="Front. Microbiol.">
        <title>Genomic signatures of strain selection and enhancement in Bacillus atrophaeus var. globigii, a historical biowarfare simulant.</title>
        <authorList>
            <person name="Gibbons H.S."/>
            <person name="Broomall S.M."/>
            <person name="McNew L.A."/>
            <person name="Daligault H."/>
            <person name="Chapman C."/>
            <person name="Bruce D."/>
            <person name="Karavis M."/>
            <person name="Krepps M."/>
            <person name="McGregor P.A."/>
            <person name="Hong C."/>
            <person name="Park K.H."/>
            <person name="Akmal A."/>
            <person name="Feldman A."/>
            <person name="Lin J.S."/>
            <person name="Chang W.E."/>
            <person name="Higgs B.W."/>
            <person name="Demirev P."/>
            <person name="Lindquist J."/>
            <person name="Liem A."/>
            <person name="Fochler E."/>
            <person name="Read T.D."/>
            <person name="Tapia R."/>
            <person name="Johnson S."/>
            <person name="Bishop-Lilly K.A."/>
            <person name="Detter C."/>
            <person name="Han C."/>
            <person name="Sozhamannan S."/>
            <person name="Rosenzweig C.N."/>
            <person name="Skowronski E.W."/>
        </authorList>
    </citation>
    <scope>NUCLEOTIDE SEQUENCE [LARGE SCALE GENOMIC DNA]</scope>
    <source>
        <strain evidence="1 2">1942</strain>
    </source>
</reference>
<accession>A0ABN3Z9G2</accession>
<name>A0ABN3Z9G2_BACA1</name>
<organism evidence="1 2">
    <name type="scientific">Bacillus atrophaeus (strain 1942)</name>
    <dbReference type="NCBI Taxonomy" id="720555"/>
    <lineage>
        <taxon>Bacteria</taxon>
        <taxon>Bacillati</taxon>
        <taxon>Bacillota</taxon>
        <taxon>Bacilli</taxon>
        <taxon>Bacillales</taxon>
        <taxon>Bacillaceae</taxon>
        <taxon>Bacillus</taxon>
    </lineage>
</organism>
<dbReference type="InterPro" id="IPR042226">
    <property type="entry name" value="eFR1_2_sf"/>
</dbReference>
<keyword evidence="2" id="KW-1185">Reference proteome</keyword>
<proteinExistence type="predicted"/>
<dbReference type="Pfam" id="PF18846">
    <property type="entry name" value="baeRF_family5"/>
    <property type="match status" value="1"/>
</dbReference>
<evidence type="ECO:0000313" key="2">
    <source>
        <dbReference type="Proteomes" id="UP000006867"/>
    </source>
</evidence>
<dbReference type="EMBL" id="CP002207">
    <property type="protein sequence ID" value="ADP32584.1"/>
    <property type="molecule type" value="Genomic_DNA"/>
</dbReference>
<gene>
    <name evidence="1" type="ordered locus">BATR1942_08245</name>
</gene>
<protein>
    <submittedName>
        <fullName evidence="1">YocB</fullName>
    </submittedName>
</protein>
<evidence type="ECO:0000313" key="1">
    <source>
        <dbReference type="EMBL" id="ADP32584.1"/>
    </source>
</evidence>
<dbReference type="Proteomes" id="UP000006867">
    <property type="component" value="Chromosome"/>
</dbReference>
<dbReference type="InterPro" id="IPR040983">
    <property type="entry name" value="Bact_RF_family5"/>
</dbReference>
<sequence>MPFNTLIKKLKYVQLESPDKMLSLYVNTDVRDPEQQGGEWKIALKTGFSRLKEYLAASDPEEEKCLDALIKKIYQYIDGKGKDMPRSLVFFASHHSRIWEVIELKMPVETRFYWEESAVLDQLEALHEEYPSTAFVLTQQNEVKIIETFLGEIEAIEHYEYDLVNETWEPHKAKHESPSSSMDQEDVKDHIKENQKRLYKRLASRLDEKAAAKKWERLIIAGDKETADILDRHMNKPIHTKIQKNLLNENEHKVIEDLLQEA</sequence>
<dbReference type="Gene3D" id="3.30.420.60">
    <property type="entry name" value="eRF1 domain 2"/>
    <property type="match status" value="1"/>
</dbReference>
<dbReference type="RefSeq" id="WP_003325815.1">
    <property type="nucleotide sequence ID" value="NC_014639.1"/>
</dbReference>